<evidence type="ECO:0000313" key="3">
    <source>
        <dbReference type="Proteomes" id="UP000487268"/>
    </source>
</evidence>
<organism evidence="2 3">
    <name type="scientific">Actinomadura macrotermitis</name>
    <dbReference type="NCBI Taxonomy" id="2585200"/>
    <lineage>
        <taxon>Bacteria</taxon>
        <taxon>Bacillati</taxon>
        <taxon>Actinomycetota</taxon>
        <taxon>Actinomycetes</taxon>
        <taxon>Streptosporangiales</taxon>
        <taxon>Thermomonosporaceae</taxon>
        <taxon>Actinomadura</taxon>
    </lineage>
</organism>
<dbReference type="AlphaFoldDB" id="A0A7K0BSX4"/>
<evidence type="ECO:0000256" key="1">
    <source>
        <dbReference type="SAM" id="MobiDB-lite"/>
    </source>
</evidence>
<evidence type="ECO:0000313" key="2">
    <source>
        <dbReference type="EMBL" id="MQY04136.1"/>
    </source>
</evidence>
<keyword evidence="3" id="KW-1185">Reference proteome</keyword>
<name>A0A7K0BSX4_9ACTN</name>
<reference evidence="2 3" key="1">
    <citation type="submission" date="2019-10" db="EMBL/GenBank/DDBJ databases">
        <title>Actinomadura rubteroloni sp. nov. and Actinomadura macrotermitis sp. nov., isolated from the gut of fungus growing-termite Macrotermes natalensis.</title>
        <authorList>
            <person name="Benndorf R."/>
            <person name="Martin K."/>
            <person name="Kuefner M."/>
            <person name="De Beer W."/>
            <person name="Kaster A.-K."/>
            <person name="Vollmers J."/>
            <person name="Poulsen M."/>
            <person name="Beemelmanns C."/>
        </authorList>
    </citation>
    <scope>NUCLEOTIDE SEQUENCE [LARGE SCALE GENOMIC DNA]</scope>
    <source>
        <strain evidence="2 3">RB68</strain>
    </source>
</reference>
<accession>A0A7K0BSX4</accession>
<gene>
    <name evidence="2" type="ORF">ACRB68_21870</name>
</gene>
<comment type="caution">
    <text evidence="2">The sequence shown here is derived from an EMBL/GenBank/DDBJ whole genome shotgun (WGS) entry which is preliminary data.</text>
</comment>
<protein>
    <submittedName>
        <fullName evidence="2">Uncharacterized protein</fullName>
    </submittedName>
</protein>
<dbReference type="EMBL" id="WEGH01000001">
    <property type="protein sequence ID" value="MQY04136.1"/>
    <property type="molecule type" value="Genomic_DNA"/>
</dbReference>
<proteinExistence type="predicted"/>
<sequence>MAQQESSPKDMAVGCGCLAVLALVLVSCSAVVFGGGDDEKEPSTSFTSPTVSVSDSATPTMAAIDESARTMCAQSALAAAHHKVGNYDEESDAQSEAAMDALGSSVPEVQRLAFGPADTRSARIQAWCRANVRVKTPKVKKAAPTPDPYPTDDPSDSDGGGVSDVRPGAFCSPGGATGTWRGRVYTCKGPGQNRWRR</sequence>
<feature type="region of interest" description="Disordered" evidence="1">
    <location>
        <begin position="137"/>
        <end position="178"/>
    </location>
</feature>
<dbReference type="Proteomes" id="UP000487268">
    <property type="component" value="Unassembled WGS sequence"/>
</dbReference>